<dbReference type="AlphaFoldDB" id="A0AAD4MX51"/>
<accession>A0AAD4MX51</accession>
<evidence type="ECO:0000256" key="1">
    <source>
        <dbReference type="SAM" id="MobiDB-lite"/>
    </source>
</evidence>
<dbReference type="EMBL" id="JAKKPZ010000045">
    <property type="protein sequence ID" value="KAI1706802.1"/>
    <property type="molecule type" value="Genomic_DNA"/>
</dbReference>
<keyword evidence="3" id="KW-1185">Reference proteome</keyword>
<protein>
    <submittedName>
        <fullName evidence="2">Uncharacterized protein</fullName>
    </submittedName>
</protein>
<sequence>MTPHSPRSDDGIARYGYNAGTYHSGYRTHTGEPEATALNVAGNPNSNSTPTPAPRGGTNPNGHLLHSNNTSLSSGGPTFMPPPLNTKPNKSAMRSPLLYQLPPAAHLGGSSLNDTLNSSFAGSHAVPPSVSADV</sequence>
<gene>
    <name evidence="2" type="ORF">DdX_12794</name>
</gene>
<reference evidence="2" key="1">
    <citation type="submission" date="2022-01" db="EMBL/GenBank/DDBJ databases">
        <title>Genome Sequence Resource for Two Populations of Ditylenchus destructor, the Migratory Endoparasitic Phytonematode.</title>
        <authorList>
            <person name="Zhang H."/>
            <person name="Lin R."/>
            <person name="Xie B."/>
        </authorList>
    </citation>
    <scope>NUCLEOTIDE SEQUENCE</scope>
    <source>
        <strain evidence="2">BazhouSP</strain>
    </source>
</reference>
<feature type="region of interest" description="Disordered" evidence="1">
    <location>
        <begin position="1"/>
        <end position="134"/>
    </location>
</feature>
<name>A0AAD4MX51_9BILA</name>
<evidence type="ECO:0000313" key="3">
    <source>
        <dbReference type="Proteomes" id="UP001201812"/>
    </source>
</evidence>
<feature type="compositionally biased region" description="Low complexity" evidence="1">
    <location>
        <begin position="61"/>
        <end position="76"/>
    </location>
</feature>
<feature type="compositionally biased region" description="Polar residues" evidence="1">
    <location>
        <begin position="110"/>
        <end position="121"/>
    </location>
</feature>
<proteinExistence type="predicted"/>
<organism evidence="2 3">
    <name type="scientific">Ditylenchus destructor</name>
    <dbReference type="NCBI Taxonomy" id="166010"/>
    <lineage>
        <taxon>Eukaryota</taxon>
        <taxon>Metazoa</taxon>
        <taxon>Ecdysozoa</taxon>
        <taxon>Nematoda</taxon>
        <taxon>Chromadorea</taxon>
        <taxon>Rhabditida</taxon>
        <taxon>Tylenchina</taxon>
        <taxon>Tylenchomorpha</taxon>
        <taxon>Sphaerularioidea</taxon>
        <taxon>Anguinidae</taxon>
        <taxon>Anguininae</taxon>
        <taxon>Ditylenchus</taxon>
    </lineage>
</organism>
<evidence type="ECO:0000313" key="2">
    <source>
        <dbReference type="EMBL" id="KAI1706802.1"/>
    </source>
</evidence>
<comment type="caution">
    <text evidence="2">The sequence shown here is derived from an EMBL/GenBank/DDBJ whole genome shotgun (WGS) entry which is preliminary data.</text>
</comment>
<dbReference type="Proteomes" id="UP001201812">
    <property type="component" value="Unassembled WGS sequence"/>
</dbReference>
<feature type="compositionally biased region" description="Basic and acidic residues" evidence="1">
    <location>
        <begin position="1"/>
        <end position="12"/>
    </location>
</feature>